<dbReference type="AlphaFoldDB" id="A0A2S5G6U8"/>
<dbReference type="EMBL" id="PREZ01000009">
    <property type="protein sequence ID" value="PPA68673.1"/>
    <property type="molecule type" value="Genomic_DNA"/>
</dbReference>
<evidence type="ECO:0000313" key="2">
    <source>
        <dbReference type="EMBL" id="PPA68750.1"/>
    </source>
</evidence>
<comment type="caution">
    <text evidence="1">The sequence shown here is derived from an EMBL/GenBank/DDBJ whole genome shotgun (WGS) entry which is preliminary data.</text>
</comment>
<name>A0A2S5G6U8_9BACL</name>
<dbReference type="OrthoDB" id="2966628at2"/>
<evidence type="ECO:0000313" key="3">
    <source>
        <dbReference type="Proteomes" id="UP000239047"/>
    </source>
</evidence>
<protein>
    <submittedName>
        <fullName evidence="1">Uncharacterized protein</fullName>
    </submittedName>
</protein>
<dbReference type="Pfam" id="PF19552">
    <property type="entry name" value="DUF6075"/>
    <property type="match status" value="1"/>
</dbReference>
<reference evidence="1 3" key="1">
    <citation type="submission" date="2018-02" db="EMBL/GenBank/DDBJ databases">
        <title>Jeotgalibacillus proteolyticum sp. nov. a protease producing bacterium isolated from ocean sediments of Laizhou Bay.</title>
        <authorList>
            <person name="Li Y."/>
        </authorList>
    </citation>
    <scope>NUCLEOTIDE SEQUENCE [LARGE SCALE GENOMIC DNA]</scope>
    <source>
        <strain evidence="1 3">22-7</strain>
    </source>
</reference>
<keyword evidence="3" id="KW-1185">Reference proteome</keyword>
<sequence length="131" mass="15486">MNFSFLNREHQERFQEIRETMPIHTRRDKEYLSLVFVMTGDDELFNKMIPYFNKQDCTLSSTELFEEQDFSSGINVLAKLGVHLFNNNVSVEPLDFMSLDEQRMALAMNALLIRRYGLPSPYEETEEKLYS</sequence>
<dbReference type="EMBL" id="PREZ01000009">
    <property type="protein sequence ID" value="PPA68750.1"/>
    <property type="molecule type" value="Genomic_DNA"/>
</dbReference>
<evidence type="ECO:0000313" key="1">
    <source>
        <dbReference type="EMBL" id="PPA68673.1"/>
    </source>
</evidence>
<accession>A0A2S5G6U8</accession>
<dbReference type="RefSeq" id="WP_104059634.1">
    <property type="nucleotide sequence ID" value="NZ_PREZ01000009.1"/>
</dbReference>
<proteinExistence type="predicted"/>
<dbReference type="Proteomes" id="UP000239047">
    <property type="component" value="Unassembled WGS sequence"/>
</dbReference>
<gene>
    <name evidence="1" type="ORF">C4B60_19060</name>
    <name evidence="2" type="ORF">C4B60_19490</name>
</gene>
<dbReference type="InterPro" id="IPR045721">
    <property type="entry name" value="DUF6075"/>
</dbReference>
<organism evidence="1 3">
    <name type="scientific">Jeotgalibacillus proteolyticus</name>
    <dbReference type="NCBI Taxonomy" id="2082395"/>
    <lineage>
        <taxon>Bacteria</taxon>
        <taxon>Bacillati</taxon>
        <taxon>Bacillota</taxon>
        <taxon>Bacilli</taxon>
        <taxon>Bacillales</taxon>
        <taxon>Caryophanaceae</taxon>
        <taxon>Jeotgalibacillus</taxon>
    </lineage>
</organism>